<evidence type="ECO:0000313" key="1">
    <source>
        <dbReference type="EMBL" id="CAA9327745.1"/>
    </source>
</evidence>
<gene>
    <name evidence="1" type="ORF">AVDCRST_MAG71-1608</name>
</gene>
<dbReference type="EMBL" id="CADCUA010000390">
    <property type="protein sequence ID" value="CAA9327745.1"/>
    <property type="molecule type" value="Genomic_DNA"/>
</dbReference>
<reference evidence="1" key="1">
    <citation type="submission" date="2020-02" db="EMBL/GenBank/DDBJ databases">
        <authorList>
            <person name="Meier V. D."/>
        </authorList>
    </citation>
    <scope>NUCLEOTIDE SEQUENCE</scope>
    <source>
        <strain evidence="1">AVDCRST_MAG71</strain>
    </source>
</reference>
<sequence>MSGTVAGLVTPHLLRVVDLANQAEKGMNVEWLLRGTVSMSMTELRDQWNAPALVASYIEGLETAAANAAPSRELYIRALKAAAAVARGPGRG</sequence>
<proteinExistence type="predicted"/>
<organism evidence="1">
    <name type="scientific">uncultured Lysobacter sp</name>
    <dbReference type="NCBI Taxonomy" id="271060"/>
    <lineage>
        <taxon>Bacteria</taxon>
        <taxon>Pseudomonadati</taxon>
        <taxon>Pseudomonadota</taxon>
        <taxon>Gammaproteobacteria</taxon>
        <taxon>Lysobacterales</taxon>
        <taxon>Lysobacteraceae</taxon>
        <taxon>Lysobacter</taxon>
        <taxon>environmental samples</taxon>
    </lineage>
</organism>
<protein>
    <submittedName>
        <fullName evidence="1">Uncharacterized protein</fullName>
    </submittedName>
</protein>
<name>A0A6J4LC21_9GAMM</name>
<dbReference type="AlphaFoldDB" id="A0A6J4LC21"/>
<accession>A0A6J4LC21</accession>